<dbReference type="Proteomes" id="UP001652625">
    <property type="component" value="Chromosome 09"/>
</dbReference>
<name>A0ABM4CH96_HYDVU</name>
<evidence type="ECO:0000259" key="12">
    <source>
        <dbReference type="SMART" id="SM01269"/>
    </source>
</evidence>
<accession>A0ABM4CH96</accession>
<evidence type="ECO:0000256" key="10">
    <source>
        <dbReference type="SAM" id="MobiDB-lite"/>
    </source>
</evidence>
<reference evidence="14" key="1">
    <citation type="submission" date="2025-08" db="UniProtKB">
        <authorList>
            <consortium name="RefSeq"/>
        </authorList>
    </citation>
    <scope>IDENTIFICATION</scope>
</reference>
<feature type="domain" description="Sphingolipid delta4-desaturase N-terminal" evidence="12">
    <location>
        <begin position="5"/>
        <end position="43"/>
    </location>
</feature>
<proteinExistence type="inferred from homology"/>
<dbReference type="EC" id="1.14.19.17" evidence="3"/>
<evidence type="ECO:0000256" key="6">
    <source>
        <dbReference type="ARBA" id="ARBA00023002"/>
    </source>
</evidence>
<evidence type="ECO:0000256" key="8">
    <source>
        <dbReference type="ARBA" id="ARBA00023136"/>
    </source>
</evidence>
<dbReference type="Pfam" id="PF00487">
    <property type="entry name" value="FA_desaturase"/>
    <property type="match status" value="1"/>
</dbReference>
<feature type="transmembrane region" description="Helical" evidence="11">
    <location>
        <begin position="43"/>
        <end position="64"/>
    </location>
</feature>
<keyword evidence="8 9" id="KW-0472">Membrane</keyword>
<gene>
    <name evidence="14" type="primary">LOC100209713</name>
</gene>
<evidence type="ECO:0000313" key="13">
    <source>
        <dbReference type="Proteomes" id="UP001652625"/>
    </source>
</evidence>
<feature type="region of interest" description="Disordered" evidence="10">
    <location>
        <begin position="1"/>
        <end position="23"/>
    </location>
</feature>
<dbReference type="CDD" id="cd03508">
    <property type="entry name" value="Delta4-sphingolipid-FADS-like"/>
    <property type="match status" value="1"/>
</dbReference>
<feature type="transmembrane region" description="Helical" evidence="11">
    <location>
        <begin position="105"/>
        <end position="126"/>
    </location>
</feature>
<evidence type="ECO:0000256" key="5">
    <source>
        <dbReference type="ARBA" id="ARBA00022989"/>
    </source>
</evidence>
<feature type="compositionally biased region" description="Polar residues" evidence="10">
    <location>
        <begin position="1"/>
        <end position="15"/>
    </location>
</feature>
<evidence type="ECO:0000256" key="3">
    <source>
        <dbReference type="ARBA" id="ARBA00012021"/>
    </source>
</evidence>
<dbReference type="RefSeq" id="XP_065661109.1">
    <property type="nucleotide sequence ID" value="XM_065805037.1"/>
</dbReference>
<feature type="transmembrane region" description="Helical" evidence="11">
    <location>
        <begin position="70"/>
        <end position="93"/>
    </location>
</feature>
<dbReference type="InterPro" id="IPR011388">
    <property type="entry name" value="DES1/DES2"/>
</dbReference>
<dbReference type="InterPro" id="IPR005804">
    <property type="entry name" value="FA_desaturase_dom"/>
</dbReference>
<organism evidence="13 14">
    <name type="scientific">Hydra vulgaris</name>
    <name type="common">Hydra</name>
    <name type="synonym">Hydra attenuata</name>
    <dbReference type="NCBI Taxonomy" id="6087"/>
    <lineage>
        <taxon>Eukaryota</taxon>
        <taxon>Metazoa</taxon>
        <taxon>Cnidaria</taxon>
        <taxon>Hydrozoa</taxon>
        <taxon>Hydroidolina</taxon>
        <taxon>Anthoathecata</taxon>
        <taxon>Aplanulata</taxon>
        <taxon>Hydridae</taxon>
        <taxon>Hydra</taxon>
    </lineage>
</organism>
<evidence type="ECO:0000256" key="4">
    <source>
        <dbReference type="ARBA" id="ARBA00022692"/>
    </source>
</evidence>
<evidence type="ECO:0000313" key="14">
    <source>
        <dbReference type="RefSeq" id="XP_065661109.1"/>
    </source>
</evidence>
<keyword evidence="5 11" id="KW-1133">Transmembrane helix</keyword>
<keyword evidence="4 11" id="KW-0812">Transmembrane</keyword>
<protein>
    <recommendedName>
        <fullName evidence="3">sphingolipid 4-desaturase</fullName>
        <ecNumber evidence="3">1.14.19.17</ecNumber>
    </recommendedName>
</protein>
<evidence type="ECO:0000256" key="11">
    <source>
        <dbReference type="SAM" id="Phobius"/>
    </source>
</evidence>
<dbReference type="Pfam" id="PF08557">
    <property type="entry name" value="Lipid_DES"/>
    <property type="match status" value="1"/>
</dbReference>
<keyword evidence="7 9" id="KW-0443">Lipid metabolism</keyword>
<dbReference type="PIRSF" id="PIRSF017228">
    <property type="entry name" value="Sphnglp_dlt4_des"/>
    <property type="match status" value="1"/>
</dbReference>
<sequence>MGGTVSATDFNWSQQEEPHKSRRKEILEKHPEIKSLMVVDHQFKYQVTALVLLQFFIITAVSYFDTKWPLLILITYIVGGTVNQALLLAIHEISHNMAFGHSKPLYNRIFSMFANLPIGVPMALSFKKYHLEHHRYLGHDVVDTDIPTVLEAKLFTNTLGKAIWMFFQSLFYAFRPLISYPKEVCKIEAFNFLVQFAFDSFIFYYLGPKALFYLIIGSLLGMGIHPVAGHFIAEHYMFSKGFETYSYYGILNKLTFNVGYHNEHHDFPNIPGSLLPKVREYAPEYYNNIPFHTSWVNVIYKFITDSSVGLYARMKRNKYDEEKRKLFDNIDKTD</sequence>
<dbReference type="PANTHER" id="PTHR12879">
    <property type="entry name" value="SPHINGOLIPID DELTA 4 DESATURASE/C-4 HYDROXYLASE PROTEIN DES2"/>
    <property type="match status" value="1"/>
</dbReference>
<evidence type="ECO:0000256" key="1">
    <source>
        <dbReference type="ARBA" id="ARBA00004141"/>
    </source>
</evidence>
<dbReference type="PANTHER" id="PTHR12879:SF8">
    <property type="entry name" value="SPHINGOLIPID DELTA(4)-DESATURASE DES1"/>
    <property type="match status" value="1"/>
</dbReference>
<keyword evidence="13" id="KW-1185">Reference proteome</keyword>
<comment type="similarity">
    <text evidence="2 9">Belongs to the fatty acid desaturase type 1 family. DEGS subfamily.</text>
</comment>
<dbReference type="GeneID" id="100209713"/>
<dbReference type="SMART" id="SM01269">
    <property type="entry name" value="Lipid_DES"/>
    <property type="match status" value="1"/>
</dbReference>
<evidence type="ECO:0000256" key="9">
    <source>
        <dbReference type="PIRNR" id="PIRNR017228"/>
    </source>
</evidence>
<dbReference type="InterPro" id="IPR013866">
    <property type="entry name" value="Sphingolipid_d4-desaturase_N"/>
</dbReference>
<evidence type="ECO:0000256" key="2">
    <source>
        <dbReference type="ARBA" id="ARBA00006146"/>
    </source>
</evidence>
<evidence type="ECO:0000256" key="7">
    <source>
        <dbReference type="ARBA" id="ARBA00023098"/>
    </source>
</evidence>
<keyword evidence="6 9" id="KW-0560">Oxidoreductase</keyword>
<feature type="transmembrane region" description="Helical" evidence="11">
    <location>
        <begin position="212"/>
        <end position="233"/>
    </location>
</feature>
<comment type="subcellular location">
    <subcellularLocation>
        <location evidence="1">Membrane</location>
        <topology evidence="1">Multi-pass membrane protein</topology>
    </subcellularLocation>
</comment>